<dbReference type="Pfam" id="PF03969">
    <property type="entry name" value="AFG1_ATPase"/>
    <property type="match status" value="1"/>
</dbReference>
<evidence type="ECO:0000256" key="2">
    <source>
        <dbReference type="ARBA" id="ARBA00022840"/>
    </source>
</evidence>
<sequence length="390" mass="44036">MHVRDGLATHLTVAQRYDHLVETGAVKRDSAQERVVKELDLLIDRIQDKRMARKSRALGWLFGKGKKTSDPIMGLYIHGEVGRGKSMLMDMFFDIVPARAKRRVHFNDFMANVHDRISRHRQALKDGKTMETDPIPPVAAALAEEAWVLCFDEFTVTDIADAMILSRLFSALFEHGVVLIATSNVDPEHLYRDGLNRGLFLPFIKLLKEHVKVLNLVADTDYRMEKLNRLPVYMTPLSPETDQMMDEAWDSVVDGGKVAEDHVEVMGRKILVPRASRNAARFTFAELCEAPLAARDYLALTQRYSTLFIDHVPVMDLPQRNAAKRFILLIDAMYEAKTRIFVSAGARPEALYLATTGVESFEFARTVSRLTEMQSREWADQSAAAAITAG</sequence>
<evidence type="ECO:0000313" key="4">
    <source>
        <dbReference type="Proteomes" id="UP000636264"/>
    </source>
</evidence>
<name>A0A916RLR2_9HYPH</name>
<gene>
    <name evidence="3" type="ORF">GCM10011385_13730</name>
</gene>
<dbReference type="RefSeq" id="WP_188720225.1">
    <property type="nucleotide sequence ID" value="NZ_BMIF01000003.1"/>
</dbReference>
<keyword evidence="3" id="KW-0132">Cell division</keyword>
<dbReference type="NCBIfam" id="NF040713">
    <property type="entry name" value="ZapE"/>
    <property type="match status" value="1"/>
</dbReference>
<dbReference type="PANTHER" id="PTHR12169">
    <property type="entry name" value="ATPASE N2B"/>
    <property type="match status" value="1"/>
</dbReference>
<dbReference type="Proteomes" id="UP000636264">
    <property type="component" value="Unassembled WGS sequence"/>
</dbReference>
<evidence type="ECO:0000256" key="1">
    <source>
        <dbReference type="ARBA" id="ARBA00022741"/>
    </source>
</evidence>
<dbReference type="EMBL" id="BMIF01000003">
    <property type="protein sequence ID" value="GGA61248.1"/>
    <property type="molecule type" value="Genomic_DNA"/>
</dbReference>
<dbReference type="AlphaFoldDB" id="A0A916RLR2"/>
<keyword evidence="4" id="KW-1185">Reference proteome</keyword>
<organism evidence="3 4">
    <name type="scientific">Nitratireductor aestuarii</name>
    <dbReference type="NCBI Taxonomy" id="1735103"/>
    <lineage>
        <taxon>Bacteria</taxon>
        <taxon>Pseudomonadati</taxon>
        <taxon>Pseudomonadota</taxon>
        <taxon>Alphaproteobacteria</taxon>
        <taxon>Hyphomicrobiales</taxon>
        <taxon>Phyllobacteriaceae</taxon>
        <taxon>Nitratireductor</taxon>
    </lineage>
</organism>
<dbReference type="InterPro" id="IPR005654">
    <property type="entry name" value="ATPase_AFG1-like"/>
</dbReference>
<accession>A0A916RLR2</accession>
<keyword evidence="1" id="KW-0547">Nucleotide-binding</keyword>
<dbReference type="InterPro" id="IPR027417">
    <property type="entry name" value="P-loop_NTPase"/>
</dbReference>
<dbReference type="GO" id="GO:0005737">
    <property type="term" value="C:cytoplasm"/>
    <property type="evidence" value="ECO:0007669"/>
    <property type="project" value="TreeGrafter"/>
</dbReference>
<keyword evidence="3" id="KW-0131">Cell cycle</keyword>
<keyword evidence="2" id="KW-0067">ATP-binding</keyword>
<proteinExistence type="predicted"/>
<dbReference type="Gene3D" id="3.40.50.300">
    <property type="entry name" value="P-loop containing nucleotide triphosphate hydrolases"/>
    <property type="match status" value="1"/>
</dbReference>
<reference evidence="3" key="1">
    <citation type="journal article" date="2014" name="Int. J. Syst. Evol. Microbiol.">
        <title>Complete genome sequence of Corynebacterium casei LMG S-19264T (=DSM 44701T), isolated from a smear-ripened cheese.</title>
        <authorList>
            <consortium name="US DOE Joint Genome Institute (JGI-PGF)"/>
            <person name="Walter F."/>
            <person name="Albersmeier A."/>
            <person name="Kalinowski J."/>
            <person name="Ruckert C."/>
        </authorList>
    </citation>
    <scope>NUCLEOTIDE SEQUENCE</scope>
    <source>
        <strain evidence="3">CGMCC 1.15320</strain>
    </source>
</reference>
<dbReference type="GO" id="GO:0016887">
    <property type="term" value="F:ATP hydrolysis activity"/>
    <property type="evidence" value="ECO:0007669"/>
    <property type="project" value="InterPro"/>
</dbReference>
<evidence type="ECO:0000313" key="3">
    <source>
        <dbReference type="EMBL" id="GGA61248.1"/>
    </source>
</evidence>
<dbReference type="GO" id="GO:0051301">
    <property type="term" value="P:cell division"/>
    <property type="evidence" value="ECO:0007669"/>
    <property type="project" value="UniProtKB-KW"/>
</dbReference>
<dbReference type="PANTHER" id="PTHR12169:SF6">
    <property type="entry name" value="AFG1-LIKE ATPASE"/>
    <property type="match status" value="1"/>
</dbReference>
<comment type="caution">
    <text evidence="3">The sequence shown here is derived from an EMBL/GenBank/DDBJ whole genome shotgun (WGS) entry which is preliminary data.</text>
</comment>
<reference evidence="3" key="2">
    <citation type="submission" date="2020-09" db="EMBL/GenBank/DDBJ databases">
        <authorList>
            <person name="Sun Q."/>
            <person name="Zhou Y."/>
        </authorList>
    </citation>
    <scope>NUCLEOTIDE SEQUENCE</scope>
    <source>
        <strain evidence="3">CGMCC 1.15320</strain>
    </source>
</reference>
<dbReference type="CDD" id="cd00267">
    <property type="entry name" value="ABC_ATPase"/>
    <property type="match status" value="1"/>
</dbReference>
<protein>
    <submittedName>
        <fullName evidence="3">Cell division protein ZapE</fullName>
    </submittedName>
</protein>
<dbReference type="GO" id="GO:0005524">
    <property type="term" value="F:ATP binding"/>
    <property type="evidence" value="ECO:0007669"/>
    <property type="project" value="UniProtKB-KW"/>
</dbReference>
<dbReference type="SUPFAM" id="SSF52540">
    <property type="entry name" value="P-loop containing nucleoside triphosphate hydrolases"/>
    <property type="match status" value="1"/>
</dbReference>